<reference evidence="1" key="1">
    <citation type="submission" date="2022-11" db="EMBL/GenBank/DDBJ databases">
        <title>Centuries of genome instability and evolution in soft-shell clam transmissible cancer (bioRxiv).</title>
        <authorList>
            <person name="Hart S.F.M."/>
            <person name="Yonemitsu M.A."/>
            <person name="Giersch R.M."/>
            <person name="Beal B.F."/>
            <person name="Arriagada G."/>
            <person name="Davis B.W."/>
            <person name="Ostrander E.A."/>
            <person name="Goff S.P."/>
            <person name="Metzger M.J."/>
        </authorList>
    </citation>
    <scope>NUCLEOTIDE SEQUENCE</scope>
    <source>
        <strain evidence="1">MELC-2E11</strain>
        <tissue evidence="1">Siphon/mantle</tissue>
    </source>
</reference>
<evidence type="ECO:0000313" key="2">
    <source>
        <dbReference type="Proteomes" id="UP001164746"/>
    </source>
</evidence>
<accession>A0ABY7EKK4</accession>
<name>A0ABY7EKK4_MYAAR</name>
<dbReference type="Proteomes" id="UP001164746">
    <property type="component" value="Chromosome 7"/>
</dbReference>
<gene>
    <name evidence="1" type="ORF">MAR_035604</name>
</gene>
<protein>
    <submittedName>
        <fullName evidence="1">Uncharacterized protein</fullName>
    </submittedName>
</protein>
<dbReference type="EMBL" id="CP111018">
    <property type="protein sequence ID" value="WAR10528.1"/>
    <property type="molecule type" value="Genomic_DNA"/>
</dbReference>
<proteinExistence type="predicted"/>
<organism evidence="1 2">
    <name type="scientific">Mya arenaria</name>
    <name type="common">Soft-shell clam</name>
    <dbReference type="NCBI Taxonomy" id="6604"/>
    <lineage>
        <taxon>Eukaryota</taxon>
        <taxon>Metazoa</taxon>
        <taxon>Spiralia</taxon>
        <taxon>Lophotrochozoa</taxon>
        <taxon>Mollusca</taxon>
        <taxon>Bivalvia</taxon>
        <taxon>Autobranchia</taxon>
        <taxon>Heteroconchia</taxon>
        <taxon>Euheterodonta</taxon>
        <taxon>Imparidentia</taxon>
        <taxon>Neoheterodontei</taxon>
        <taxon>Myida</taxon>
        <taxon>Myoidea</taxon>
        <taxon>Myidae</taxon>
        <taxon>Mya</taxon>
    </lineage>
</organism>
<sequence>TVVTTLDRLADEGDTKVAVNKLLVTNFEFSVTLVAIEHLLSALVPLSNMLQAKDCDLLHAAKDTWVVMVLLQRREMTMKSRTACFRKRWILLVTLTSYPPLPNVMVVNKIDGTPPATRPNFGRKTCFAFRRPLAGRIRNALDAGQLSVLCPKNDGLPRDSIDDVYQAFHACLDVDETIFVRECERWRKWWTASSCPRVSSGINYACKQSPSPKHTTLSLPLNGHADVYGNSRTVVFGDVKGIYTPKKYDWY</sequence>
<keyword evidence="2" id="KW-1185">Reference proteome</keyword>
<evidence type="ECO:0000313" key="1">
    <source>
        <dbReference type="EMBL" id="WAR10528.1"/>
    </source>
</evidence>
<feature type="non-terminal residue" evidence="1">
    <location>
        <position position="251"/>
    </location>
</feature>